<dbReference type="EMBL" id="JAMQON010000002">
    <property type="protein sequence ID" value="MDS0259693.1"/>
    <property type="molecule type" value="Genomic_DNA"/>
</dbReference>
<evidence type="ECO:0000313" key="3">
    <source>
        <dbReference type="Proteomes" id="UP001259659"/>
    </source>
</evidence>
<evidence type="ECO:0000256" key="1">
    <source>
        <dbReference type="SAM" id="MobiDB-lite"/>
    </source>
</evidence>
<proteinExistence type="predicted"/>
<dbReference type="RefSeq" id="WP_310919323.1">
    <property type="nucleotide sequence ID" value="NZ_JAMQON010000002.1"/>
</dbReference>
<dbReference type="Proteomes" id="UP001259659">
    <property type="component" value="Unassembled WGS sequence"/>
</dbReference>
<keyword evidence="3" id="KW-1185">Reference proteome</keyword>
<sequence>MTDDGPTVQDTAEPIDDADENEPVTTATADRGRSGSSTWPGRNLLEPVDNWQNSGAE</sequence>
<feature type="region of interest" description="Disordered" evidence="1">
    <location>
        <begin position="1"/>
        <end position="57"/>
    </location>
</feature>
<feature type="compositionally biased region" description="Acidic residues" evidence="1">
    <location>
        <begin position="13"/>
        <end position="22"/>
    </location>
</feature>
<organism evidence="2 3">
    <name type="scientific">Haloarcula saliterrae</name>
    <dbReference type="NCBI Taxonomy" id="2950534"/>
    <lineage>
        <taxon>Archaea</taxon>
        <taxon>Methanobacteriati</taxon>
        <taxon>Methanobacteriota</taxon>
        <taxon>Stenosarchaea group</taxon>
        <taxon>Halobacteria</taxon>
        <taxon>Halobacteriales</taxon>
        <taxon>Haloarculaceae</taxon>
        <taxon>Haloarcula</taxon>
    </lineage>
</organism>
<name>A0ABU2FBQ1_9EURY</name>
<feature type="compositionally biased region" description="Polar residues" evidence="1">
    <location>
        <begin position="23"/>
        <end position="40"/>
    </location>
</feature>
<reference evidence="2 3" key="1">
    <citation type="submission" date="2022-06" db="EMBL/GenBank/DDBJ databases">
        <title>Haloarcula sp. a new haloarchaeum isolate from saline soil.</title>
        <authorList>
            <person name="Strakova D."/>
            <person name="Galisteo C."/>
            <person name="Sanchez-Porro C."/>
            <person name="Ventosa A."/>
        </authorList>
    </citation>
    <scope>NUCLEOTIDE SEQUENCE [LARGE SCALE GENOMIC DNA]</scope>
    <source>
        <strain evidence="2 3">S1CR25-12</strain>
    </source>
</reference>
<gene>
    <name evidence="2" type="ORF">NDI56_09845</name>
</gene>
<comment type="caution">
    <text evidence="2">The sequence shown here is derived from an EMBL/GenBank/DDBJ whole genome shotgun (WGS) entry which is preliminary data.</text>
</comment>
<protein>
    <submittedName>
        <fullName evidence="2">Uncharacterized protein</fullName>
    </submittedName>
</protein>
<evidence type="ECO:0000313" key="2">
    <source>
        <dbReference type="EMBL" id="MDS0259693.1"/>
    </source>
</evidence>
<accession>A0ABU2FBQ1</accession>